<dbReference type="Proteomes" id="UP000298805">
    <property type="component" value="Chromosome"/>
</dbReference>
<dbReference type="Proteomes" id="UP000272781">
    <property type="component" value="Unassembled WGS sequence"/>
</dbReference>
<name>A0AAJ4RE36_9BACT</name>
<sequence>MYLRLDKISKKKLFEALEVFQGCEIYFFGSRRDPEKRGGDIDIAIKGLDKEEFKKKRVKFFKKLLLSDFDYDVDLVHYESASELLKQEIRRAND</sequence>
<dbReference type="EMBL" id="RJVK01000001">
    <property type="protein sequence ID" value="ROR41112.1"/>
    <property type="molecule type" value="Genomic_DNA"/>
</dbReference>
<gene>
    <name evidence="2" type="ORF">C6V80_04150</name>
    <name evidence="3" type="ORF">EDC58_0596</name>
</gene>
<reference evidence="3 4" key="2">
    <citation type="submission" date="2018-11" db="EMBL/GenBank/DDBJ databases">
        <title>Genomic Encyclopedia of Type Strains, Phase IV (KMG-IV): sequencing the most valuable type-strain genomes for metagenomic binning, comparative biology and taxonomic classification.</title>
        <authorList>
            <person name="Goeker M."/>
        </authorList>
    </citation>
    <scope>NUCLEOTIDE SEQUENCE [LARGE SCALE GENOMIC DNA]</scope>
    <source>
        <strain evidence="3 4">DSM 27783</strain>
    </source>
</reference>
<accession>A0AAJ4RE36</accession>
<dbReference type="InterPro" id="IPR041633">
    <property type="entry name" value="Polbeta"/>
</dbReference>
<dbReference type="RefSeq" id="WP_123352009.1">
    <property type="nucleotide sequence ID" value="NZ_CP027432.2"/>
</dbReference>
<protein>
    <submittedName>
        <fullName evidence="2">Nucleotidyltransferase domain-containing protein</fullName>
    </submittedName>
</protein>
<reference evidence="2" key="3">
    <citation type="submission" date="2019-06" db="EMBL/GenBank/DDBJ databases">
        <title>A comparative analysis of the Nautiliaceae.</title>
        <authorList>
            <person name="Grosche A."/>
            <person name="Smedile F."/>
            <person name="Vetriani C."/>
        </authorList>
    </citation>
    <scope>NUCLEOTIDE SEQUENCE</scope>
    <source>
        <strain evidence="2">TB6</strain>
    </source>
</reference>
<dbReference type="Pfam" id="PF18765">
    <property type="entry name" value="Polbeta"/>
    <property type="match status" value="1"/>
</dbReference>
<evidence type="ECO:0000313" key="4">
    <source>
        <dbReference type="Proteomes" id="UP000272781"/>
    </source>
</evidence>
<organism evidence="3 4">
    <name type="scientific">Caminibacter pacificus</name>
    <dbReference type="NCBI Taxonomy" id="1424653"/>
    <lineage>
        <taxon>Bacteria</taxon>
        <taxon>Pseudomonadati</taxon>
        <taxon>Campylobacterota</taxon>
        <taxon>Epsilonproteobacteria</taxon>
        <taxon>Nautiliales</taxon>
        <taxon>Nautiliaceae</taxon>
        <taxon>Caminibacter</taxon>
    </lineage>
</organism>
<evidence type="ECO:0000313" key="3">
    <source>
        <dbReference type="EMBL" id="ROR41112.1"/>
    </source>
</evidence>
<keyword evidence="5" id="KW-1185">Reference proteome</keyword>
<evidence type="ECO:0000313" key="2">
    <source>
        <dbReference type="EMBL" id="QCI28175.1"/>
    </source>
</evidence>
<dbReference type="SUPFAM" id="SSF81301">
    <property type="entry name" value="Nucleotidyltransferase"/>
    <property type="match status" value="1"/>
</dbReference>
<dbReference type="InterPro" id="IPR043519">
    <property type="entry name" value="NT_sf"/>
</dbReference>
<proteinExistence type="predicted"/>
<reference evidence="5" key="1">
    <citation type="submission" date="2018-03" db="EMBL/GenBank/DDBJ databases">
        <title>A comparative analysis of the Nautiliaceae.</title>
        <authorList>
            <person name="Grosche A."/>
            <person name="Smedile F."/>
            <person name="Vetriani C."/>
        </authorList>
    </citation>
    <scope>NUCLEOTIDE SEQUENCE [LARGE SCALE GENOMIC DNA]</scope>
    <source>
        <strain evidence="5">TB6</strain>
    </source>
</reference>
<feature type="domain" description="Polymerase beta nucleotidyltransferase" evidence="1">
    <location>
        <begin position="25"/>
        <end position="91"/>
    </location>
</feature>
<evidence type="ECO:0000259" key="1">
    <source>
        <dbReference type="Pfam" id="PF18765"/>
    </source>
</evidence>
<dbReference type="EMBL" id="CP027432">
    <property type="protein sequence ID" value="QCI28175.1"/>
    <property type="molecule type" value="Genomic_DNA"/>
</dbReference>
<dbReference type="Gene3D" id="3.30.460.10">
    <property type="entry name" value="Beta Polymerase, domain 2"/>
    <property type="match status" value="1"/>
</dbReference>
<evidence type="ECO:0000313" key="5">
    <source>
        <dbReference type="Proteomes" id="UP000298805"/>
    </source>
</evidence>
<dbReference type="AlphaFoldDB" id="A0AAJ4RE36"/>